<evidence type="ECO:0000313" key="8">
    <source>
        <dbReference type="EMBL" id="MDA3615348.1"/>
    </source>
</evidence>
<keyword evidence="9" id="KW-1185">Reference proteome</keyword>
<evidence type="ECO:0000256" key="4">
    <source>
        <dbReference type="ARBA" id="ARBA00022989"/>
    </source>
</evidence>
<evidence type="ECO:0000256" key="3">
    <source>
        <dbReference type="ARBA" id="ARBA00022692"/>
    </source>
</evidence>
<evidence type="ECO:0000256" key="1">
    <source>
        <dbReference type="ARBA" id="ARBA00004141"/>
    </source>
</evidence>
<evidence type="ECO:0000256" key="6">
    <source>
        <dbReference type="SAM" id="Phobius"/>
    </source>
</evidence>
<comment type="subcellular location">
    <subcellularLocation>
        <location evidence="1">Membrane</location>
        <topology evidence="1">Multi-pass membrane protein</topology>
    </subcellularLocation>
</comment>
<evidence type="ECO:0000259" key="7">
    <source>
        <dbReference type="Pfam" id="PF00924"/>
    </source>
</evidence>
<dbReference type="Pfam" id="PF00924">
    <property type="entry name" value="MS_channel_2nd"/>
    <property type="match status" value="1"/>
</dbReference>
<protein>
    <submittedName>
        <fullName evidence="8">Mechanosensitive ion channel</fullName>
    </submittedName>
</protein>
<keyword evidence="3 6" id="KW-0812">Transmembrane</keyword>
<dbReference type="PANTHER" id="PTHR30566:SF5">
    <property type="entry name" value="MECHANOSENSITIVE ION CHANNEL PROTEIN 1, MITOCHONDRIAL-RELATED"/>
    <property type="match status" value="1"/>
</dbReference>
<proteinExistence type="inferred from homology"/>
<dbReference type="Proteomes" id="UP001210231">
    <property type="component" value="Unassembled WGS sequence"/>
</dbReference>
<feature type="transmembrane region" description="Helical" evidence="6">
    <location>
        <begin position="150"/>
        <end position="168"/>
    </location>
</feature>
<dbReference type="RefSeq" id="WP_407031674.1">
    <property type="nucleotide sequence ID" value="NZ_JAQGEF010000012.1"/>
</dbReference>
<dbReference type="PANTHER" id="PTHR30566">
    <property type="entry name" value="YNAI-RELATED MECHANOSENSITIVE ION CHANNEL"/>
    <property type="match status" value="1"/>
</dbReference>
<accession>A0ABT4UKI3</accession>
<dbReference type="Gene3D" id="1.10.287.1260">
    <property type="match status" value="1"/>
</dbReference>
<dbReference type="EMBL" id="JAQGEF010000012">
    <property type="protein sequence ID" value="MDA3615348.1"/>
    <property type="molecule type" value="Genomic_DNA"/>
</dbReference>
<feature type="domain" description="Mechanosensitive ion channel MscS" evidence="7">
    <location>
        <begin position="193"/>
        <end position="259"/>
    </location>
</feature>
<evidence type="ECO:0000256" key="2">
    <source>
        <dbReference type="ARBA" id="ARBA00008017"/>
    </source>
</evidence>
<feature type="transmembrane region" description="Helical" evidence="6">
    <location>
        <begin position="68"/>
        <end position="88"/>
    </location>
</feature>
<sequence>MKEFFDIVILDNTIRAYTISLSIIAIFFLFKTLITKIVIWILKKLVKREVVEKLDTEFVAYIAKPLRLFLLVFIILVATHRLQLPHILEFKIYKLAFPDILEAVVRGIWIWTFVWFCNRLMFAIAGVLHKKAQLTEDKSDDQIIIFFRDLLNVIIWIIGILLIIKFSLGFPLNNILTSISLVGAALALAFKESLENIIASFIIFFDKPFVIGDSVKVGSTAGVVEKIGIRSTRILTGDKTYISVPNKQMADSVLDNQSRRTARRATQTIELSLSVPGTQLTYFIDSLKQFLSNKLIVNSYTVFLSDTGKTAHVITVEYLTNMTQTLAEFNNFRQEVNLFIINYLDTQKIEYAASSSTVVVSQATN</sequence>
<gene>
    <name evidence="8" type="ORF">O3P16_11055</name>
</gene>
<keyword evidence="5 6" id="KW-0472">Membrane</keyword>
<dbReference type="InterPro" id="IPR023408">
    <property type="entry name" value="MscS_beta-dom_sf"/>
</dbReference>
<keyword evidence="4 6" id="KW-1133">Transmembrane helix</keyword>
<evidence type="ECO:0000313" key="9">
    <source>
        <dbReference type="Proteomes" id="UP001210231"/>
    </source>
</evidence>
<dbReference type="Gene3D" id="2.30.30.60">
    <property type="match status" value="1"/>
</dbReference>
<dbReference type="InterPro" id="IPR011014">
    <property type="entry name" value="MscS_channel_TM-2"/>
</dbReference>
<comment type="caution">
    <text evidence="8">The sequence shown here is derived from an EMBL/GenBank/DDBJ whole genome shotgun (WGS) entry which is preliminary data.</text>
</comment>
<evidence type="ECO:0000256" key="5">
    <source>
        <dbReference type="ARBA" id="ARBA00023136"/>
    </source>
</evidence>
<feature type="transmembrane region" description="Helical" evidence="6">
    <location>
        <begin position="108"/>
        <end position="129"/>
    </location>
</feature>
<dbReference type="SUPFAM" id="SSF50182">
    <property type="entry name" value="Sm-like ribonucleoproteins"/>
    <property type="match status" value="1"/>
</dbReference>
<feature type="transmembrane region" description="Helical" evidence="6">
    <location>
        <begin position="20"/>
        <end position="42"/>
    </location>
</feature>
<name>A0ABT4UKI3_9BACT</name>
<organism evidence="8 9">
    <name type="scientific">Polluticaenibacter yanchengensis</name>
    <dbReference type="NCBI Taxonomy" id="3014562"/>
    <lineage>
        <taxon>Bacteria</taxon>
        <taxon>Pseudomonadati</taxon>
        <taxon>Bacteroidota</taxon>
        <taxon>Chitinophagia</taxon>
        <taxon>Chitinophagales</taxon>
        <taxon>Chitinophagaceae</taxon>
        <taxon>Polluticaenibacter</taxon>
    </lineage>
</organism>
<dbReference type="InterPro" id="IPR006685">
    <property type="entry name" value="MscS_channel_2nd"/>
</dbReference>
<dbReference type="SUPFAM" id="SSF82861">
    <property type="entry name" value="Mechanosensitive channel protein MscS (YggB), transmembrane region"/>
    <property type="match status" value="1"/>
</dbReference>
<dbReference type="InterPro" id="IPR010920">
    <property type="entry name" value="LSM_dom_sf"/>
</dbReference>
<reference evidence="8 9" key="1">
    <citation type="submission" date="2022-12" db="EMBL/GenBank/DDBJ databases">
        <title>Chitinophagaceae gen. sp. nov., a new member of the family Chitinophagaceae, isolated from soil in a chemical factory.</title>
        <authorList>
            <person name="Ke Z."/>
        </authorList>
    </citation>
    <scope>NUCLEOTIDE SEQUENCE [LARGE SCALE GENOMIC DNA]</scope>
    <source>
        <strain evidence="8 9">LY-5</strain>
    </source>
</reference>
<comment type="similarity">
    <text evidence="2">Belongs to the MscS (TC 1.A.23) family.</text>
</comment>